<accession>M5UGB6</accession>
<comment type="caution">
    <text evidence="2">The sequence shown here is derived from an EMBL/GenBank/DDBJ whole genome shotgun (WGS) entry which is preliminary data.</text>
</comment>
<evidence type="ECO:0000313" key="2">
    <source>
        <dbReference type="EMBL" id="EMI55053.1"/>
    </source>
</evidence>
<evidence type="ECO:0000256" key="1">
    <source>
        <dbReference type="SAM" id="MobiDB-lite"/>
    </source>
</evidence>
<protein>
    <submittedName>
        <fullName evidence="2">Uncharacterized protein</fullName>
    </submittedName>
</protein>
<evidence type="ECO:0000313" key="3">
    <source>
        <dbReference type="Proteomes" id="UP000011885"/>
    </source>
</evidence>
<reference evidence="2 3" key="1">
    <citation type="journal article" date="2013" name="Mar. Genomics">
        <title>Expression of sulfatases in Rhodopirellula baltica and the diversity of sulfatases in the genus Rhodopirellula.</title>
        <authorList>
            <person name="Wegner C.E."/>
            <person name="Richter-Heitmann T."/>
            <person name="Klindworth A."/>
            <person name="Klockow C."/>
            <person name="Richter M."/>
            <person name="Achstetter T."/>
            <person name="Glockner F.O."/>
            <person name="Harder J."/>
        </authorList>
    </citation>
    <scope>NUCLEOTIDE SEQUENCE [LARGE SCALE GENOMIC DNA]</scope>
    <source>
        <strain evidence="2 3">SM41</strain>
    </source>
</reference>
<dbReference type="EMBL" id="ANOH01000230">
    <property type="protein sequence ID" value="EMI55053.1"/>
    <property type="molecule type" value="Genomic_DNA"/>
</dbReference>
<proteinExistence type="predicted"/>
<feature type="region of interest" description="Disordered" evidence="1">
    <location>
        <begin position="1"/>
        <end position="95"/>
    </location>
</feature>
<gene>
    <name evidence="2" type="ORF">RSSM_03493</name>
</gene>
<name>M5UGB6_9BACT</name>
<feature type="compositionally biased region" description="Polar residues" evidence="1">
    <location>
        <begin position="85"/>
        <end position="95"/>
    </location>
</feature>
<keyword evidence="3" id="KW-1185">Reference proteome</keyword>
<feature type="compositionally biased region" description="Low complexity" evidence="1">
    <location>
        <begin position="32"/>
        <end position="45"/>
    </location>
</feature>
<dbReference type="AlphaFoldDB" id="M5UGB6"/>
<dbReference type="PATRIC" id="fig|1263870.3.peg.3719"/>
<sequence>MLAVSSTHPLHSHDSQLQSSHDTDSSEQHLQSASHSPHAHSTSSTEAIRSPSAGTFAKSHEALPLQQARGWEATSTVDTHPVHSHASQAQLSQETFSSVQQVQSESHCPHGQLTVEAFAALSLEMAFRETNNTATPTNTMAATVMEVRNIIEAPLEPKLN</sequence>
<dbReference type="Proteomes" id="UP000011885">
    <property type="component" value="Unassembled WGS sequence"/>
</dbReference>
<organism evidence="2 3">
    <name type="scientific">Rhodopirellula sallentina SM41</name>
    <dbReference type="NCBI Taxonomy" id="1263870"/>
    <lineage>
        <taxon>Bacteria</taxon>
        <taxon>Pseudomonadati</taxon>
        <taxon>Planctomycetota</taxon>
        <taxon>Planctomycetia</taxon>
        <taxon>Pirellulales</taxon>
        <taxon>Pirellulaceae</taxon>
        <taxon>Rhodopirellula</taxon>
    </lineage>
</organism>